<accession>A0A480B487</accession>
<reference evidence="1 2" key="1">
    <citation type="submission" date="2019-03" db="EMBL/GenBank/DDBJ databases">
        <title>Draft genome sequences of two Veillonella tobetsuensis clinical isolates from intraoperative bronchial fluids of elderly patients with pulmonary carcinoma.</title>
        <authorList>
            <person name="Akiyama T."/>
        </authorList>
    </citation>
    <scope>NUCLEOTIDE SEQUENCE [LARGE SCALE GENOMIC DNA]</scope>
    <source>
        <strain evidence="1 2">PAGU 1578</strain>
    </source>
</reference>
<sequence>MRNMLVNKESKESVLNLFEKILNVKLKEAEIKQADWDAKGLKPKKNEIIEAFKHLDSFDTYIESNFESKENFELLIINEIKIRMEELLEGFHGVGRPMIIPCIKSGPYNEIKKQVKDLLYTRLNSHDNELPYLFDKFIVPDLAWSEELFEIFAYLKGKIYKNNSLTNELRTIFMKAYVILEENLQEPEWYCNAKPLTYYWHMKSDLEEIYYDDYLPIQKLLSFIPNNSLDCYISYCPNYINETWAELQEGKVKQAIYKTYYDLLQKIS</sequence>
<evidence type="ECO:0000313" key="1">
    <source>
        <dbReference type="EMBL" id="GCL68086.1"/>
    </source>
</evidence>
<evidence type="ECO:0000313" key="2">
    <source>
        <dbReference type="Proteomes" id="UP000300381"/>
    </source>
</evidence>
<protein>
    <submittedName>
        <fullName evidence="1">Uncharacterized protein</fullName>
    </submittedName>
</protein>
<organism evidence="1 2">
    <name type="scientific">Veillonella tobetsuensis</name>
    <dbReference type="NCBI Taxonomy" id="1110546"/>
    <lineage>
        <taxon>Bacteria</taxon>
        <taxon>Bacillati</taxon>
        <taxon>Bacillota</taxon>
        <taxon>Negativicutes</taxon>
        <taxon>Veillonellales</taxon>
        <taxon>Veillonellaceae</taxon>
        <taxon>Veillonella</taxon>
    </lineage>
</organism>
<dbReference type="RefSeq" id="WP_137661232.1">
    <property type="nucleotide sequence ID" value="NZ_BJCQ01000047.1"/>
</dbReference>
<name>A0A480B487_9FIRM</name>
<dbReference type="AlphaFoldDB" id="A0A480B487"/>
<proteinExistence type="predicted"/>
<comment type="caution">
    <text evidence="1">The sequence shown here is derived from an EMBL/GenBank/DDBJ whole genome shotgun (WGS) entry which is preliminary data.</text>
</comment>
<gene>
    <name evidence="1" type="ORF">PAGU1578_17070</name>
</gene>
<dbReference type="Proteomes" id="UP000300381">
    <property type="component" value="Unassembled WGS sequence"/>
</dbReference>
<dbReference type="EMBL" id="BJCQ01000047">
    <property type="protein sequence ID" value="GCL68086.1"/>
    <property type="molecule type" value="Genomic_DNA"/>
</dbReference>